<name>A0A150KAK1_HEYCO</name>
<dbReference type="PATRIC" id="fig|1398.26.peg.499"/>
<comment type="caution">
    <text evidence="1">The sequence shown here is derived from an EMBL/GenBank/DDBJ whole genome shotgun (WGS) entry which is preliminary data.</text>
</comment>
<proteinExistence type="predicted"/>
<evidence type="ECO:0000313" key="2">
    <source>
        <dbReference type="Proteomes" id="UP000075288"/>
    </source>
</evidence>
<dbReference type="EMBL" id="LQYG01000010">
    <property type="protein sequence ID" value="KYC66198.1"/>
    <property type="molecule type" value="Genomic_DNA"/>
</dbReference>
<accession>A0A150KAK1</accession>
<protein>
    <submittedName>
        <fullName evidence="1">Uncharacterized protein</fullName>
    </submittedName>
</protein>
<evidence type="ECO:0000313" key="1">
    <source>
        <dbReference type="EMBL" id="KYC66198.1"/>
    </source>
</evidence>
<sequence length="39" mass="4321">MDETGFLKEPGPFETSLSIPIVARRYLSPACPVGDKEIR</sequence>
<gene>
    <name evidence="1" type="ORF">B4098_2746</name>
</gene>
<dbReference type="AlphaFoldDB" id="A0A150KAK1"/>
<dbReference type="Proteomes" id="UP000075288">
    <property type="component" value="Unassembled WGS sequence"/>
</dbReference>
<reference evidence="1 2" key="1">
    <citation type="submission" date="2016-01" db="EMBL/GenBank/DDBJ databases">
        <title>Genome Sequences of Twelve Sporeforming Bacillus Species Isolated from Foods.</title>
        <authorList>
            <person name="Berendsen E.M."/>
            <person name="Wells-Bennik M.H."/>
            <person name="Krawcyk A.O."/>
            <person name="De Jong A."/>
            <person name="Holsappel S."/>
            <person name="Eijlander R.T."/>
            <person name="Kuipers O.P."/>
        </authorList>
    </citation>
    <scope>NUCLEOTIDE SEQUENCE [LARGE SCALE GENOMIC DNA]</scope>
    <source>
        <strain evidence="1 2">B4098</strain>
    </source>
</reference>
<organism evidence="1 2">
    <name type="scientific">Heyndrickxia coagulans</name>
    <name type="common">Weizmannia coagulans</name>
    <dbReference type="NCBI Taxonomy" id="1398"/>
    <lineage>
        <taxon>Bacteria</taxon>
        <taxon>Bacillati</taxon>
        <taxon>Bacillota</taxon>
        <taxon>Bacilli</taxon>
        <taxon>Bacillales</taxon>
        <taxon>Bacillaceae</taxon>
        <taxon>Heyndrickxia</taxon>
    </lineage>
</organism>